<evidence type="ECO:0000313" key="12">
    <source>
        <dbReference type="Proteomes" id="UP000264294"/>
    </source>
</evidence>
<comment type="subcellular location">
    <subcellularLocation>
        <location evidence="1">Secreted</location>
    </subcellularLocation>
</comment>
<dbReference type="PROSITE" id="PS00659">
    <property type="entry name" value="GLYCOSYL_HYDROL_F5"/>
    <property type="match status" value="1"/>
</dbReference>
<keyword evidence="6" id="KW-0326">Glycosidase</keyword>
<dbReference type="GO" id="GO:0004553">
    <property type="term" value="F:hydrolase activity, hydrolyzing O-glycosyl compounds"/>
    <property type="evidence" value="ECO:0007669"/>
    <property type="project" value="InterPro"/>
</dbReference>
<dbReference type="GO" id="GO:0005576">
    <property type="term" value="C:extracellular region"/>
    <property type="evidence" value="ECO:0007669"/>
    <property type="project" value="UniProtKB-SubCell"/>
</dbReference>
<dbReference type="Proteomes" id="UP000029389">
    <property type="component" value="Unassembled WGS sequence"/>
</dbReference>
<feature type="domain" description="SLH" evidence="8">
    <location>
        <begin position="521"/>
        <end position="584"/>
    </location>
</feature>
<dbReference type="InterPro" id="IPR017853">
    <property type="entry name" value="GH"/>
</dbReference>
<keyword evidence="4 10" id="KW-0378">Hydrolase</keyword>
<dbReference type="GO" id="GO:0030245">
    <property type="term" value="P:cellulose catabolic process"/>
    <property type="evidence" value="ECO:0007669"/>
    <property type="project" value="UniProtKB-KW"/>
</dbReference>
<dbReference type="InterPro" id="IPR033764">
    <property type="entry name" value="Sdr_B"/>
</dbReference>
<evidence type="ECO:0000256" key="7">
    <source>
        <dbReference type="ARBA" id="ARBA00023326"/>
    </source>
</evidence>
<dbReference type="SUPFAM" id="SSF117074">
    <property type="entry name" value="Hypothetical protein PA1324"/>
    <property type="match status" value="1"/>
</dbReference>
<dbReference type="Pfam" id="PF00150">
    <property type="entry name" value="Cellulase"/>
    <property type="match status" value="1"/>
</dbReference>
<organism evidence="9 11">
    <name type="scientific">Bacillus clarus</name>
    <dbReference type="NCBI Taxonomy" id="2338372"/>
    <lineage>
        <taxon>Bacteria</taxon>
        <taxon>Bacillati</taxon>
        <taxon>Bacillota</taxon>
        <taxon>Bacilli</taxon>
        <taxon>Bacillales</taxon>
        <taxon>Bacillaceae</taxon>
        <taxon>Bacillus</taxon>
        <taxon>Bacillus cereus group</taxon>
    </lineage>
</organism>
<evidence type="ECO:0000256" key="5">
    <source>
        <dbReference type="ARBA" id="ARBA00023001"/>
    </source>
</evidence>
<feature type="domain" description="SLH" evidence="8">
    <location>
        <begin position="642"/>
        <end position="702"/>
    </location>
</feature>
<evidence type="ECO:0000256" key="2">
    <source>
        <dbReference type="ARBA" id="ARBA00022525"/>
    </source>
</evidence>
<sequence length="702" mass="80180">MKKIIPIVALIGMMSLGMQEMSVKAETYKSAGSKMDFWNSKRTGTNFMNSTSIPENYKSAKEANIEYVRLAPDKWAKDKAFFSGDKPDTPGKDFLIGNADNYQGLVKEDVAKLKTDLDAAQSQGVKVVLTMLSLPGDRWRQFNNNQNDDRIWEEEKYQEQASQFWKDLAFELKDHPAVVGYNIINEPHPETSKKNRYNDFWTEDYEKWYSKVKGTPADLNKFYQKVVTSIREIDKETPIILNSGLYATPWAFKYLEPVKDNKTLYAFHMYEPYQLTSQRENQNKEYQYPGIVKVGDLETPMMWDKDGLNTFLQPVQNWSEKNHVPSNRIIAEEFGINRTVPGAPQYMQDLISIFNQKEWHKSFYAFREDTWTGMNYELGTGKIKWDEEGQPVRQDNPIWDVIKNDLQSHKLLKLGGRVWEDNNQNGIQDQSEKGMEGVRVQLLNKDGNVVKEGKTDKEGRYLFDGLTANTYRVKVEKPSGYVFMPKQSGQDVTVDSNVSEAGVTDTITLSNDDLIIDAGVNRNRFKDVPQGHWAFHAIHDLANKGIIAGYGNGIFGMGDNVTREQVAALMYRTLHIKKQDKYENPYRDIDNNSTMFPEEILALTKLGIFKGDDQGNFRPKDTLTRAEMAQVITKAFKLDVKAPHNFSDVPANSWAKDTISAVQSNHIAAGVGEGKFAPNMNVTREQYAQLLYNAILNEPSHQ</sequence>
<dbReference type="eggNOG" id="COG2730">
    <property type="taxonomic scope" value="Bacteria"/>
</dbReference>
<evidence type="ECO:0000256" key="6">
    <source>
        <dbReference type="ARBA" id="ARBA00023295"/>
    </source>
</evidence>
<dbReference type="InterPro" id="IPR051465">
    <property type="entry name" value="Cell_Envelope_Struct_Comp"/>
</dbReference>
<dbReference type="InterPro" id="IPR013783">
    <property type="entry name" value="Ig-like_fold"/>
</dbReference>
<evidence type="ECO:0000313" key="10">
    <source>
        <dbReference type="EMBL" id="RFT62872.1"/>
    </source>
</evidence>
<name>A0A090YUH8_9BACI</name>
<dbReference type="PANTHER" id="PTHR43308">
    <property type="entry name" value="OUTER MEMBRANE PROTEIN ALPHA-RELATED"/>
    <property type="match status" value="1"/>
</dbReference>
<keyword evidence="12" id="KW-1185">Reference proteome</keyword>
<dbReference type="SUPFAM" id="SSF51445">
    <property type="entry name" value="(Trans)glycosidases"/>
    <property type="match status" value="1"/>
</dbReference>
<reference evidence="10 12" key="2">
    <citation type="submission" date="2018-08" db="EMBL/GenBank/DDBJ databases">
        <title>Bacillus clarus sp. nov. strain PS00077A.</title>
        <authorList>
            <person name="Mendez Acevedo M."/>
            <person name="Carroll L."/>
            <person name="Mukherjee M."/>
            <person name="Wiedmann M."/>
            <person name="Kovac J."/>
        </authorList>
    </citation>
    <scope>NUCLEOTIDE SEQUENCE [LARGE SCALE GENOMIC DNA]</scope>
    <source>
        <strain evidence="10 12">PS00077A</strain>
    </source>
</reference>
<dbReference type="EMBL" id="JMQC01000009">
    <property type="protein sequence ID" value="KFM95745.1"/>
    <property type="molecule type" value="Genomic_DNA"/>
</dbReference>
<dbReference type="RefSeq" id="WP_080743747.1">
    <property type="nucleotide sequence ID" value="NZ_JMQC01000009.1"/>
</dbReference>
<evidence type="ECO:0000313" key="9">
    <source>
        <dbReference type="EMBL" id="KFM95745.1"/>
    </source>
</evidence>
<keyword evidence="7" id="KW-0624">Polysaccharide degradation</keyword>
<keyword evidence="2" id="KW-0964">Secreted</keyword>
<evidence type="ECO:0000256" key="3">
    <source>
        <dbReference type="ARBA" id="ARBA00022729"/>
    </source>
</evidence>
<reference evidence="9 11" key="1">
    <citation type="submission" date="2014-04" db="EMBL/GenBank/DDBJ databases">
        <authorList>
            <person name="Bishop-Lilly K.A."/>
            <person name="Broomall S.M."/>
            <person name="Chain P.S."/>
            <person name="Chertkov O."/>
            <person name="Coyne S.R."/>
            <person name="Daligault H.E."/>
            <person name="Davenport K.W."/>
            <person name="Erkkila T."/>
            <person name="Frey K.G."/>
            <person name="Gibbons H.S."/>
            <person name="Gu W."/>
            <person name="Jaissle J."/>
            <person name="Johnson S.L."/>
            <person name="Koroleva G.I."/>
            <person name="Ladner J.T."/>
            <person name="Lo C.-C."/>
            <person name="Minogue T.D."/>
            <person name="Munk C."/>
            <person name="Palacios G.F."/>
            <person name="Redden C.L."/>
            <person name="Rosenzweig C.N."/>
            <person name="Scholz M.B."/>
            <person name="Teshima H."/>
            <person name="Xu Y."/>
        </authorList>
    </citation>
    <scope>NUCLEOTIDE SEQUENCE [LARGE SCALE GENOMIC DNA]</scope>
    <source>
        <strain evidence="9 11">BHP</strain>
    </source>
</reference>
<accession>A0A090YUH8</accession>
<proteinExistence type="predicted"/>
<dbReference type="Proteomes" id="UP000264294">
    <property type="component" value="Unassembled WGS sequence"/>
</dbReference>
<evidence type="ECO:0000313" key="11">
    <source>
        <dbReference type="Proteomes" id="UP000029389"/>
    </source>
</evidence>
<dbReference type="PROSITE" id="PS51272">
    <property type="entry name" value="SLH"/>
    <property type="match status" value="3"/>
</dbReference>
<dbReference type="PANTHER" id="PTHR43308:SF1">
    <property type="entry name" value="OUTER MEMBRANE PROTEIN ALPHA"/>
    <property type="match status" value="1"/>
</dbReference>
<evidence type="ECO:0000256" key="4">
    <source>
        <dbReference type="ARBA" id="ARBA00022801"/>
    </source>
</evidence>
<evidence type="ECO:0000256" key="1">
    <source>
        <dbReference type="ARBA" id="ARBA00004613"/>
    </source>
</evidence>
<comment type="caution">
    <text evidence="9">The sequence shown here is derived from an EMBL/GenBank/DDBJ whole genome shotgun (WGS) entry which is preliminary data.</text>
</comment>
<dbReference type="Gene3D" id="2.60.40.10">
    <property type="entry name" value="Immunoglobulins"/>
    <property type="match status" value="1"/>
</dbReference>
<dbReference type="Gene3D" id="3.20.20.80">
    <property type="entry name" value="Glycosidases"/>
    <property type="match status" value="1"/>
</dbReference>
<keyword evidence="5" id="KW-0136">Cellulose degradation</keyword>
<keyword evidence="3" id="KW-0732">Signal</keyword>
<dbReference type="EMBL" id="QVOD01000060">
    <property type="protein sequence ID" value="RFT62872.1"/>
    <property type="molecule type" value="Genomic_DNA"/>
</dbReference>
<keyword evidence="7" id="KW-0119">Carbohydrate metabolism</keyword>
<dbReference type="Pfam" id="PF00395">
    <property type="entry name" value="SLH"/>
    <property type="match status" value="3"/>
</dbReference>
<evidence type="ECO:0000259" key="8">
    <source>
        <dbReference type="PROSITE" id="PS51272"/>
    </source>
</evidence>
<feature type="domain" description="SLH" evidence="8">
    <location>
        <begin position="585"/>
        <end position="641"/>
    </location>
</feature>
<dbReference type="AlphaFoldDB" id="A0A090YUH8"/>
<protein>
    <submittedName>
        <fullName evidence="9">Cellulase family protein</fullName>
    </submittedName>
    <submittedName>
        <fullName evidence="10">Glycosyl hydrolase family 5</fullName>
    </submittedName>
</protein>
<dbReference type="PATRIC" id="fig|1405.8.peg.5557"/>
<dbReference type="InterPro" id="IPR018087">
    <property type="entry name" value="Glyco_hydro_5_CS"/>
</dbReference>
<dbReference type="Pfam" id="PF17210">
    <property type="entry name" value="SdrD_B"/>
    <property type="match status" value="1"/>
</dbReference>
<dbReference type="InterPro" id="IPR001547">
    <property type="entry name" value="Glyco_hydro_5"/>
</dbReference>
<dbReference type="InterPro" id="IPR001119">
    <property type="entry name" value="SLH_dom"/>
</dbReference>
<gene>
    <name evidence="10" type="ORF">D0U04_27075</name>
    <name evidence="9" type="ORF">DJ93_5390</name>
</gene>